<dbReference type="Gene3D" id="1.25.40.10">
    <property type="entry name" value="Tetratricopeptide repeat domain"/>
    <property type="match status" value="1"/>
</dbReference>
<organism evidence="3 4">
    <name type="scientific">Sphenostylis stenocarpa</name>
    <dbReference type="NCBI Taxonomy" id="92480"/>
    <lineage>
        <taxon>Eukaryota</taxon>
        <taxon>Viridiplantae</taxon>
        <taxon>Streptophyta</taxon>
        <taxon>Embryophyta</taxon>
        <taxon>Tracheophyta</taxon>
        <taxon>Spermatophyta</taxon>
        <taxon>Magnoliopsida</taxon>
        <taxon>eudicotyledons</taxon>
        <taxon>Gunneridae</taxon>
        <taxon>Pentapetalae</taxon>
        <taxon>rosids</taxon>
        <taxon>fabids</taxon>
        <taxon>Fabales</taxon>
        <taxon>Fabaceae</taxon>
        <taxon>Papilionoideae</taxon>
        <taxon>50 kb inversion clade</taxon>
        <taxon>NPAAA clade</taxon>
        <taxon>indigoferoid/millettioid clade</taxon>
        <taxon>Phaseoleae</taxon>
        <taxon>Sphenostylis</taxon>
    </lineage>
</organism>
<dbReference type="Gramene" id="rna-AYBTSS11_LOCUS15154">
    <property type="protein sequence ID" value="CAJ1952166.1"/>
    <property type="gene ID" value="gene-AYBTSS11_LOCUS15154"/>
</dbReference>
<name>A0AA86VCT6_9FABA</name>
<evidence type="ECO:0000256" key="1">
    <source>
        <dbReference type="ARBA" id="ARBA00022737"/>
    </source>
</evidence>
<dbReference type="Proteomes" id="UP001189624">
    <property type="component" value="Chromosome 4"/>
</dbReference>
<keyword evidence="4" id="KW-1185">Reference proteome</keyword>
<gene>
    <name evidence="3" type="ORF">AYBTSS11_LOCUS15154</name>
</gene>
<dbReference type="NCBIfam" id="TIGR00756">
    <property type="entry name" value="PPR"/>
    <property type="match status" value="1"/>
</dbReference>
<dbReference type="PANTHER" id="PTHR45613:SF9">
    <property type="entry name" value="MITOCHONDRIAL GROUP I INTRON SPLICING FACTOR CCM1"/>
    <property type="match status" value="1"/>
</dbReference>
<reference evidence="3" key="1">
    <citation type="submission" date="2023-10" db="EMBL/GenBank/DDBJ databases">
        <authorList>
            <person name="Domelevo Entfellner J.-B."/>
        </authorList>
    </citation>
    <scope>NUCLEOTIDE SEQUENCE</scope>
</reference>
<dbReference type="AlphaFoldDB" id="A0AA86VCT6"/>
<dbReference type="InterPro" id="IPR011990">
    <property type="entry name" value="TPR-like_helical_dom_sf"/>
</dbReference>
<evidence type="ECO:0000256" key="2">
    <source>
        <dbReference type="PROSITE-ProRule" id="PRU00708"/>
    </source>
</evidence>
<proteinExistence type="predicted"/>
<feature type="repeat" description="PPR" evidence="2">
    <location>
        <begin position="110"/>
        <end position="144"/>
    </location>
</feature>
<dbReference type="PANTHER" id="PTHR45613">
    <property type="entry name" value="PENTATRICOPEPTIDE REPEAT-CONTAINING PROTEIN"/>
    <property type="match status" value="1"/>
</dbReference>
<dbReference type="Pfam" id="PF13041">
    <property type="entry name" value="PPR_2"/>
    <property type="match status" value="1"/>
</dbReference>
<sequence length="196" mass="22367">MLVTCPKVYQCDEWTLCDERLCDEQRACFKSWEISYSSEIHKRNFYMKRLWIEALLDDTIREIEAQCNVELDIAVLHAGLINKKAFEELIKACEALDLCLEMTGKGIRPNLATYTSLIHGLCDFSRWKEGSDLWLEMTGKGTQPNLFPYNSLCHGFHDARWKELQLGNVFRKGIMPDVQTFSVVADKFCSGGGGGP</sequence>
<evidence type="ECO:0000313" key="4">
    <source>
        <dbReference type="Proteomes" id="UP001189624"/>
    </source>
</evidence>
<evidence type="ECO:0008006" key="5">
    <source>
        <dbReference type="Google" id="ProtNLM"/>
    </source>
</evidence>
<dbReference type="PROSITE" id="PS51375">
    <property type="entry name" value="PPR"/>
    <property type="match status" value="1"/>
</dbReference>
<accession>A0AA86VCT6</accession>
<dbReference type="EMBL" id="OY731401">
    <property type="protein sequence ID" value="CAJ1952166.1"/>
    <property type="molecule type" value="Genomic_DNA"/>
</dbReference>
<protein>
    <recommendedName>
        <fullName evidence="5">Pentatricopeptide repeat-containing protein</fullName>
    </recommendedName>
</protein>
<evidence type="ECO:0000313" key="3">
    <source>
        <dbReference type="EMBL" id="CAJ1952166.1"/>
    </source>
</evidence>
<dbReference type="InterPro" id="IPR002885">
    <property type="entry name" value="PPR_rpt"/>
</dbReference>
<keyword evidence="1" id="KW-0677">Repeat</keyword>